<dbReference type="EMBL" id="JMSE01001589">
    <property type="protein sequence ID" value="KDN59841.1"/>
    <property type="molecule type" value="Genomic_DNA"/>
</dbReference>
<proteinExistence type="predicted"/>
<name>A0A066X266_COLSU</name>
<dbReference type="AlphaFoldDB" id="A0A066X266"/>
<dbReference type="HOGENOM" id="CLU_2049572_0_0_1"/>
<organism evidence="1 2">
    <name type="scientific">Colletotrichum sublineola</name>
    <name type="common">Sorghum anthracnose fungus</name>
    <dbReference type="NCBI Taxonomy" id="1173701"/>
    <lineage>
        <taxon>Eukaryota</taxon>
        <taxon>Fungi</taxon>
        <taxon>Dikarya</taxon>
        <taxon>Ascomycota</taxon>
        <taxon>Pezizomycotina</taxon>
        <taxon>Sordariomycetes</taxon>
        <taxon>Hypocreomycetidae</taxon>
        <taxon>Glomerellales</taxon>
        <taxon>Glomerellaceae</taxon>
        <taxon>Colletotrichum</taxon>
        <taxon>Colletotrichum graminicola species complex</taxon>
    </lineage>
</organism>
<dbReference type="Proteomes" id="UP000027238">
    <property type="component" value="Unassembled WGS sequence"/>
</dbReference>
<evidence type="ECO:0000313" key="1">
    <source>
        <dbReference type="EMBL" id="KDN59841.1"/>
    </source>
</evidence>
<protein>
    <submittedName>
        <fullName evidence="1">Uncharacterized protein</fullName>
    </submittedName>
</protein>
<keyword evidence="2" id="KW-1185">Reference proteome</keyword>
<gene>
    <name evidence="1" type="ORF">CSUB01_10982</name>
</gene>
<sequence>MAHEFDQNQERFNAQACANFTYLQSIRHQYTTLIKEPLSDTPQALELLRITEWFQGFSVESDRIYALLGLAKYEGFSPDYSLSSSETFRQFALWALGKFPHLAALSYARGGAETSCLVPS</sequence>
<evidence type="ECO:0000313" key="2">
    <source>
        <dbReference type="Proteomes" id="UP000027238"/>
    </source>
</evidence>
<dbReference type="OrthoDB" id="3548654at2759"/>
<comment type="caution">
    <text evidence="1">The sequence shown here is derived from an EMBL/GenBank/DDBJ whole genome shotgun (WGS) entry which is preliminary data.</text>
</comment>
<accession>A0A066X266</accession>
<reference evidence="2" key="1">
    <citation type="journal article" date="2014" name="Genome Announc.">
        <title>Draft genome sequence of Colletotrichum sublineola, a destructive pathogen of cultivated sorghum.</title>
        <authorList>
            <person name="Baroncelli R."/>
            <person name="Sanz-Martin J.M."/>
            <person name="Rech G.E."/>
            <person name="Sukno S.A."/>
            <person name="Thon M.R."/>
        </authorList>
    </citation>
    <scope>NUCLEOTIDE SEQUENCE [LARGE SCALE GENOMIC DNA]</scope>
    <source>
        <strain evidence="2">TX430BB</strain>
    </source>
</reference>